<evidence type="ECO:0000313" key="13">
    <source>
        <dbReference type="Proteomes" id="UP000274922"/>
    </source>
</evidence>
<evidence type="ECO:0000259" key="11">
    <source>
        <dbReference type="PROSITE" id="PS50192"/>
    </source>
</evidence>
<dbReference type="InterPro" id="IPR010989">
    <property type="entry name" value="SNARE"/>
</dbReference>
<dbReference type="GO" id="GO:0000139">
    <property type="term" value="C:Golgi membrane"/>
    <property type="evidence" value="ECO:0007669"/>
    <property type="project" value="UniProtKB-SubCell"/>
</dbReference>
<evidence type="ECO:0000313" key="12">
    <source>
        <dbReference type="EMBL" id="RKO98767.1"/>
    </source>
</evidence>
<dbReference type="PROSITE" id="PS50192">
    <property type="entry name" value="T_SNARE"/>
    <property type="match status" value="1"/>
</dbReference>
<dbReference type="GO" id="GO:0000149">
    <property type="term" value="F:SNARE binding"/>
    <property type="evidence" value="ECO:0007669"/>
    <property type="project" value="TreeGrafter"/>
</dbReference>
<evidence type="ECO:0000256" key="6">
    <source>
        <dbReference type="ARBA" id="ARBA00022989"/>
    </source>
</evidence>
<protein>
    <recommendedName>
        <fullName evidence="11">t-SNARE coiled-coil homology domain-containing protein</fullName>
    </recommendedName>
</protein>
<dbReference type="SMART" id="SM00397">
    <property type="entry name" value="t_SNARE"/>
    <property type="match status" value="1"/>
</dbReference>
<dbReference type="GO" id="GO:0006906">
    <property type="term" value="P:vesicle fusion"/>
    <property type="evidence" value="ECO:0007669"/>
    <property type="project" value="TreeGrafter"/>
</dbReference>
<comment type="similarity">
    <text evidence="2">Belongs to the syntaxin family.</text>
</comment>
<keyword evidence="6 10" id="KW-1133">Transmembrane helix</keyword>
<dbReference type="InterPro" id="IPR000727">
    <property type="entry name" value="T_SNARE_dom"/>
</dbReference>
<evidence type="ECO:0000256" key="3">
    <source>
        <dbReference type="ARBA" id="ARBA00022448"/>
    </source>
</evidence>
<dbReference type="GO" id="GO:0006886">
    <property type="term" value="P:intracellular protein transport"/>
    <property type="evidence" value="ECO:0007669"/>
    <property type="project" value="InterPro"/>
</dbReference>
<dbReference type="SUPFAM" id="SSF47661">
    <property type="entry name" value="t-snare proteins"/>
    <property type="match status" value="1"/>
</dbReference>
<keyword evidence="5" id="KW-0653">Protein transport</keyword>
<name>A0A4V1ITZ4_9FUNG</name>
<dbReference type="OrthoDB" id="10251371at2759"/>
<dbReference type="Gene3D" id="1.20.58.70">
    <property type="match status" value="1"/>
</dbReference>
<feature type="transmembrane region" description="Helical" evidence="10">
    <location>
        <begin position="318"/>
        <end position="340"/>
    </location>
</feature>
<dbReference type="GO" id="GO:0031201">
    <property type="term" value="C:SNARE complex"/>
    <property type="evidence" value="ECO:0007669"/>
    <property type="project" value="TreeGrafter"/>
</dbReference>
<dbReference type="PANTHER" id="PTHR19957">
    <property type="entry name" value="SYNTAXIN"/>
    <property type="match status" value="1"/>
</dbReference>
<evidence type="ECO:0000256" key="9">
    <source>
        <dbReference type="ARBA" id="ARBA00023136"/>
    </source>
</evidence>
<dbReference type="CDD" id="cd15845">
    <property type="entry name" value="SNARE_syntaxin16"/>
    <property type="match status" value="1"/>
</dbReference>
<proteinExistence type="inferred from homology"/>
<comment type="subcellular location">
    <subcellularLocation>
        <location evidence="1">Golgi apparatus membrane</location>
        <topology evidence="1">Single-pass type IV membrane protein</topology>
    </subcellularLocation>
</comment>
<dbReference type="EMBL" id="ML014366">
    <property type="protein sequence ID" value="RKO98767.1"/>
    <property type="molecule type" value="Genomic_DNA"/>
</dbReference>
<dbReference type="STRING" id="1555241.A0A4V1ITZ4"/>
<keyword evidence="8" id="KW-0175">Coiled coil</keyword>
<dbReference type="GO" id="GO:0048278">
    <property type="term" value="P:vesicle docking"/>
    <property type="evidence" value="ECO:0007669"/>
    <property type="project" value="TreeGrafter"/>
</dbReference>
<evidence type="ECO:0000256" key="2">
    <source>
        <dbReference type="ARBA" id="ARBA00009063"/>
    </source>
</evidence>
<organism evidence="12 13">
    <name type="scientific">Caulochytrium protostelioides</name>
    <dbReference type="NCBI Taxonomy" id="1555241"/>
    <lineage>
        <taxon>Eukaryota</taxon>
        <taxon>Fungi</taxon>
        <taxon>Fungi incertae sedis</taxon>
        <taxon>Chytridiomycota</taxon>
        <taxon>Chytridiomycota incertae sedis</taxon>
        <taxon>Chytridiomycetes</taxon>
        <taxon>Caulochytriales</taxon>
        <taxon>Caulochytriaceae</taxon>
        <taxon>Caulochytrium</taxon>
    </lineage>
</organism>
<accession>A0A4V1ITZ4</accession>
<feature type="domain" description="T-SNARE coiled-coil homology" evidence="11">
    <location>
        <begin position="249"/>
        <end position="311"/>
    </location>
</feature>
<reference evidence="13" key="1">
    <citation type="journal article" date="2018" name="Nat. Microbiol.">
        <title>Leveraging single-cell genomics to expand the fungal tree of life.</title>
        <authorList>
            <person name="Ahrendt S.R."/>
            <person name="Quandt C.A."/>
            <person name="Ciobanu D."/>
            <person name="Clum A."/>
            <person name="Salamov A."/>
            <person name="Andreopoulos B."/>
            <person name="Cheng J.F."/>
            <person name="Woyke T."/>
            <person name="Pelin A."/>
            <person name="Henrissat B."/>
            <person name="Reynolds N.K."/>
            <person name="Benny G.L."/>
            <person name="Smith M.E."/>
            <person name="James T.Y."/>
            <person name="Grigoriev I.V."/>
        </authorList>
    </citation>
    <scope>NUCLEOTIDE SEQUENCE [LARGE SCALE GENOMIC DNA]</scope>
    <source>
        <strain evidence="13">ATCC 52028</strain>
    </source>
</reference>
<keyword evidence="3" id="KW-0813">Transport</keyword>
<keyword evidence="4 10" id="KW-0812">Transmembrane</keyword>
<evidence type="ECO:0000256" key="1">
    <source>
        <dbReference type="ARBA" id="ARBA00004409"/>
    </source>
</evidence>
<evidence type="ECO:0000256" key="8">
    <source>
        <dbReference type="ARBA" id="ARBA00023054"/>
    </source>
</evidence>
<keyword evidence="9 10" id="KW-0472">Membrane</keyword>
<gene>
    <name evidence="12" type="ORF">CXG81DRAFT_15475</name>
</gene>
<dbReference type="PANTHER" id="PTHR19957:SF83">
    <property type="entry name" value="SYNTAXIN-16"/>
    <property type="match status" value="1"/>
</dbReference>
<dbReference type="Proteomes" id="UP000274922">
    <property type="component" value="Unassembled WGS sequence"/>
</dbReference>
<evidence type="ECO:0000256" key="4">
    <source>
        <dbReference type="ARBA" id="ARBA00022692"/>
    </source>
</evidence>
<evidence type="ECO:0000256" key="5">
    <source>
        <dbReference type="ARBA" id="ARBA00022927"/>
    </source>
</evidence>
<dbReference type="InterPro" id="IPR045242">
    <property type="entry name" value="Syntaxin"/>
</dbReference>
<dbReference type="AlphaFoldDB" id="A0A4V1ITZ4"/>
<dbReference type="Pfam" id="PF05739">
    <property type="entry name" value="SNARE"/>
    <property type="match status" value="1"/>
</dbReference>
<keyword evidence="7" id="KW-0333">Golgi apparatus</keyword>
<dbReference type="InterPro" id="IPR006012">
    <property type="entry name" value="Syntaxin/epimorphin_CS"/>
</dbReference>
<evidence type="ECO:0000256" key="7">
    <source>
        <dbReference type="ARBA" id="ARBA00023034"/>
    </source>
</evidence>
<sequence>MATRSKTVLFLQYRNSYARPAGGLYPRAGGSAGLGGGASIKHAGYEMSESAGLIANEGSAGGYAQLPPSGGAAGGASGMTAVDMSHLPPRWLQVIDDIDRAVAEMRGQVSELEVLHRRHLMAGFDDAGSEGQIHALTGAITTSLQAAQRRVKRVLPDGAPLPSDPAQATAQARALSKNVQMSLAAKLQDVSTTFRKAQSAYLGKLRARETRGKDVFSGAAAGMAEISPEDAELDAVFTDAQMRLVQDNEEVVSQREREINAIVKSIHDLAAIFQELQTMVIDQGTVLDRIDYNIENTQVHLESAHSELVKAQSYQNNWPAKICIGLLIVVCALIFIAVIVKKSRYTAPANNGNVTTIIIGTEDTASGL</sequence>
<dbReference type="GO" id="GO:0005484">
    <property type="term" value="F:SNAP receptor activity"/>
    <property type="evidence" value="ECO:0007669"/>
    <property type="project" value="InterPro"/>
</dbReference>
<evidence type="ECO:0000256" key="10">
    <source>
        <dbReference type="SAM" id="Phobius"/>
    </source>
</evidence>
<dbReference type="PROSITE" id="PS00914">
    <property type="entry name" value="SYNTAXIN"/>
    <property type="match status" value="1"/>
</dbReference>
<keyword evidence="13" id="KW-1185">Reference proteome</keyword>